<reference evidence="2 3" key="1">
    <citation type="submission" date="2019-06" db="EMBL/GenBank/DDBJ databases">
        <title>A chromosomal-level reference genome of Carpinus fangiana (Coryloideae, Betulaceae).</title>
        <authorList>
            <person name="Yang X."/>
            <person name="Wang Z."/>
            <person name="Zhang L."/>
            <person name="Hao G."/>
            <person name="Liu J."/>
            <person name="Yang Y."/>
        </authorList>
    </citation>
    <scope>NUCLEOTIDE SEQUENCE [LARGE SCALE GENOMIC DNA]</scope>
    <source>
        <strain evidence="2">Cfa_2016G</strain>
        <tissue evidence="2">Leaf</tissue>
    </source>
</reference>
<keyword evidence="3" id="KW-1185">Reference proteome</keyword>
<comment type="caution">
    <text evidence="2">The sequence shown here is derived from an EMBL/GenBank/DDBJ whole genome shotgun (WGS) entry which is preliminary data.</text>
</comment>
<feature type="chain" id="PRO_5024425272" evidence="1">
    <location>
        <begin position="20"/>
        <end position="148"/>
    </location>
</feature>
<proteinExistence type="predicted"/>
<keyword evidence="1" id="KW-0732">Signal</keyword>
<dbReference type="EMBL" id="VIBQ01000038">
    <property type="protein sequence ID" value="KAB8446223.1"/>
    <property type="molecule type" value="Genomic_DNA"/>
</dbReference>
<evidence type="ECO:0000256" key="1">
    <source>
        <dbReference type="SAM" id="SignalP"/>
    </source>
</evidence>
<protein>
    <submittedName>
        <fullName evidence="2">Uncharacterized protein</fullName>
    </submittedName>
</protein>
<accession>A0A5N6L0C5</accession>
<organism evidence="2 3">
    <name type="scientific">Carpinus fangiana</name>
    <dbReference type="NCBI Taxonomy" id="176857"/>
    <lineage>
        <taxon>Eukaryota</taxon>
        <taxon>Viridiplantae</taxon>
        <taxon>Streptophyta</taxon>
        <taxon>Embryophyta</taxon>
        <taxon>Tracheophyta</taxon>
        <taxon>Spermatophyta</taxon>
        <taxon>Magnoliopsida</taxon>
        <taxon>eudicotyledons</taxon>
        <taxon>Gunneridae</taxon>
        <taxon>Pentapetalae</taxon>
        <taxon>rosids</taxon>
        <taxon>fabids</taxon>
        <taxon>Fagales</taxon>
        <taxon>Betulaceae</taxon>
        <taxon>Carpinus</taxon>
    </lineage>
</organism>
<sequence>MNSFWALALPSMSCWKVSSLSTRVVVNVPALLLAGLVLEREGEDGAGLLDRVGLLRLVGRQGRVDQVEGLGGGEVGCARGLAGRLVTVGALYVASFDASEEGVREGQWPEGSRGRLTVLERHDGVRDGDCWLLRGWVLFESEKKKKIV</sequence>
<evidence type="ECO:0000313" key="2">
    <source>
        <dbReference type="EMBL" id="KAB8446223.1"/>
    </source>
</evidence>
<name>A0A5N6L0C5_9ROSI</name>
<feature type="signal peptide" evidence="1">
    <location>
        <begin position="1"/>
        <end position="19"/>
    </location>
</feature>
<dbReference type="AlphaFoldDB" id="A0A5N6L0C5"/>
<evidence type="ECO:0000313" key="3">
    <source>
        <dbReference type="Proteomes" id="UP000327013"/>
    </source>
</evidence>
<dbReference type="Proteomes" id="UP000327013">
    <property type="component" value="Unassembled WGS sequence"/>
</dbReference>
<gene>
    <name evidence="2" type="ORF">FH972_025205</name>
</gene>